<feature type="binding site" evidence="4">
    <location>
        <position position="44"/>
    </location>
    <ligand>
        <name>pyruvate</name>
        <dbReference type="ChEBI" id="CHEBI:15361"/>
    </ligand>
</feature>
<dbReference type="KEGG" id="paj:PAJ_0921"/>
<evidence type="ECO:0000256" key="1">
    <source>
        <dbReference type="ARBA" id="ARBA00023239"/>
    </source>
</evidence>
<keyword evidence="1 2" id="KW-0456">Lyase</keyword>
<dbReference type="InterPro" id="IPR013785">
    <property type="entry name" value="Aldolase_TIM"/>
</dbReference>
<dbReference type="RefSeq" id="WP_014593499.1">
    <property type="nucleotide sequence ID" value="NC_017531.2"/>
</dbReference>
<comment type="similarity">
    <text evidence="2">Belongs to the DapA family.</text>
</comment>
<sequence>MFTGLSAFPLTPVTARGVDEEGLTKILARLTAAGVDSLGILGSTGSYAYLSREQRKRVATLARQIAGQIPMMVCVGAMSTDAVLHLAEDAQSAGADALLLPAMSYQPLRNEEVYAFYETVTRHVSVPVCVYDNPRTTHFTFTDELHGQLSSLKGIRSVKIPGVSDHPVAAAERVNALRQHLRPGMTIGISGDASAGLGLNAGCEVWYSVCGGLFPETAKQITQAAAVNDHERVTAFTTRLEPLWALFRKHGGSIRVIAAAAGILGLTDPDCLPRPLLPLSKEDIADVAGVIADLDLK</sequence>
<dbReference type="PRINTS" id="PR00146">
    <property type="entry name" value="DHPICSNTHASE"/>
</dbReference>
<dbReference type="GO" id="GO:0005829">
    <property type="term" value="C:cytosol"/>
    <property type="evidence" value="ECO:0007669"/>
    <property type="project" value="TreeGrafter"/>
</dbReference>
<proteinExistence type="inferred from homology"/>
<evidence type="ECO:0000256" key="3">
    <source>
        <dbReference type="PIRSR" id="PIRSR001365-1"/>
    </source>
</evidence>
<evidence type="ECO:0000256" key="4">
    <source>
        <dbReference type="PIRSR" id="PIRSR001365-2"/>
    </source>
</evidence>
<dbReference type="PANTHER" id="PTHR42849">
    <property type="entry name" value="N-ACETYLNEURAMINATE LYASE"/>
    <property type="match status" value="1"/>
</dbReference>
<evidence type="ECO:0000313" key="5">
    <source>
        <dbReference type="EMBL" id="BAK11001.1"/>
    </source>
</evidence>
<dbReference type="GO" id="GO:0019262">
    <property type="term" value="P:N-acetylneuraminate catabolic process"/>
    <property type="evidence" value="ECO:0007669"/>
    <property type="project" value="TreeGrafter"/>
</dbReference>
<dbReference type="PIRSF" id="PIRSF001365">
    <property type="entry name" value="DHDPS"/>
    <property type="match status" value="1"/>
</dbReference>
<feature type="active site" description="Proton donor/acceptor" evidence="3">
    <location>
        <position position="131"/>
    </location>
</feature>
<name>A0A0H3KVC1_PANAA</name>
<dbReference type="EMBL" id="AP012032">
    <property type="protein sequence ID" value="BAK11001.1"/>
    <property type="molecule type" value="Genomic_DNA"/>
</dbReference>
<dbReference type="Gene3D" id="3.20.20.70">
    <property type="entry name" value="Aldolase class I"/>
    <property type="match status" value="1"/>
</dbReference>
<evidence type="ECO:0000256" key="2">
    <source>
        <dbReference type="PIRNR" id="PIRNR001365"/>
    </source>
</evidence>
<dbReference type="PANTHER" id="PTHR42849:SF1">
    <property type="entry name" value="N-ACETYLNEURAMINATE LYASE"/>
    <property type="match status" value="1"/>
</dbReference>
<dbReference type="Pfam" id="PF00701">
    <property type="entry name" value="DHDPS"/>
    <property type="match status" value="1"/>
</dbReference>
<reference evidence="6" key="1">
    <citation type="journal article" date="2012" name="Appl. Microbiol. Biotechnol.">
        <title>The complete genome sequence of Pantoea ananatis AJ13355, an organism with great biotechnological potential.</title>
        <authorList>
            <person name="Hara Y."/>
            <person name="Kadotani N."/>
            <person name="Izui H."/>
            <person name="Katashkina J.I."/>
            <person name="Kuvaeva T.M."/>
            <person name="Andreeva I.G."/>
            <person name="Golubeva L.I."/>
            <person name="Malko D.B."/>
            <person name="Makeev V.J."/>
            <person name="Mashko S.V."/>
            <person name="Kozlov Y.I."/>
        </authorList>
    </citation>
    <scope>NUCLEOTIDE SEQUENCE [LARGE SCALE GENOMIC DNA]</scope>
    <source>
        <strain evidence="6">AJ13355</strain>
    </source>
</reference>
<dbReference type="OrthoDB" id="199953at2"/>
<dbReference type="HOGENOM" id="CLU_049343_5_0_6"/>
<dbReference type="GO" id="GO:0008747">
    <property type="term" value="F:N-acetylneuraminate lyase activity"/>
    <property type="evidence" value="ECO:0007669"/>
    <property type="project" value="TreeGrafter"/>
</dbReference>
<gene>
    <name evidence="5" type="primary">dapA</name>
    <name evidence="5" type="ordered locus">PAJ_0921</name>
</gene>
<dbReference type="InterPro" id="IPR002220">
    <property type="entry name" value="DapA-like"/>
</dbReference>
<accession>A0A0H3KVC1</accession>
<dbReference type="Proteomes" id="UP000006690">
    <property type="component" value="Chromosome"/>
</dbReference>
<evidence type="ECO:0000313" key="6">
    <source>
        <dbReference type="Proteomes" id="UP000006690"/>
    </source>
</evidence>
<organism evidence="5 6">
    <name type="scientific">Pantoea ananatis (strain AJ13355)</name>
    <dbReference type="NCBI Taxonomy" id="932677"/>
    <lineage>
        <taxon>Bacteria</taxon>
        <taxon>Pseudomonadati</taxon>
        <taxon>Pseudomonadota</taxon>
        <taxon>Gammaproteobacteria</taxon>
        <taxon>Enterobacterales</taxon>
        <taxon>Erwiniaceae</taxon>
        <taxon>Pantoea</taxon>
    </lineage>
</organism>
<protein>
    <submittedName>
        <fullName evidence="5">Dihydrodipicolinate synthase DapA</fullName>
    </submittedName>
</protein>
<dbReference type="AlphaFoldDB" id="A0A0H3KVC1"/>
<feature type="active site" description="Schiff-base intermediate with substrate" evidence="3">
    <location>
        <position position="159"/>
    </location>
</feature>
<dbReference type="CDD" id="cd00408">
    <property type="entry name" value="DHDPS-like"/>
    <property type="match status" value="1"/>
</dbReference>
<dbReference type="PATRIC" id="fig|932677.3.peg.1054"/>
<dbReference type="SMART" id="SM01130">
    <property type="entry name" value="DHDPS"/>
    <property type="match status" value="1"/>
</dbReference>
<dbReference type="SUPFAM" id="SSF51569">
    <property type="entry name" value="Aldolase"/>
    <property type="match status" value="1"/>
</dbReference>
<dbReference type="eggNOG" id="COG0329">
    <property type="taxonomic scope" value="Bacteria"/>
</dbReference>